<dbReference type="Proteomes" id="UP000480266">
    <property type="component" value="Unassembled WGS sequence"/>
</dbReference>
<keyword evidence="4" id="KW-1185">Reference proteome</keyword>
<evidence type="ECO:0000313" key="3">
    <source>
        <dbReference type="EMBL" id="NGX93780.1"/>
    </source>
</evidence>
<evidence type="ECO:0000256" key="1">
    <source>
        <dbReference type="ARBA" id="ARBA00022801"/>
    </source>
</evidence>
<reference evidence="3" key="1">
    <citation type="submission" date="2020-02" db="EMBL/GenBank/DDBJ databases">
        <title>Draft genome sequence of Candidatus Afipia apatlaquensis IBT-C3, a potential strain for decolorization of textile dyes.</title>
        <authorList>
            <person name="Sanchez-Reyes A."/>
            <person name="Breton-Deval L."/>
            <person name="Mangelson H."/>
            <person name="Sanchez-Flores A."/>
        </authorList>
    </citation>
    <scope>NUCLEOTIDE SEQUENCE [LARGE SCALE GENOMIC DNA]</scope>
    <source>
        <strain evidence="3">IBT-C3</strain>
    </source>
</reference>
<dbReference type="SUPFAM" id="SSF56317">
    <property type="entry name" value="Carbon-nitrogen hydrolase"/>
    <property type="match status" value="1"/>
</dbReference>
<dbReference type="InterPro" id="IPR036526">
    <property type="entry name" value="C-N_Hydrolase_sf"/>
</dbReference>
<dbReference type="Pfam" id="PF00795">
    <property type="entry name" value="CN_hydrolase"/>
    <property type="match status" value="1"/>
</dbReference>
<sequence length="260" mass="29607">MKVMVCEFPDEASRKKSAWESLVAQAVVDKPDIVVLPEMPFCEWIFVGDRVDDELWRKALRDHDQMIDQFGALSCNTVMTSRPIERDGHRYNEAFLWSKTSGYRAVRRKWYLPDVSIARETLWFSQGDRKFDPVTNDALRVGFQLCSEIMFPEHAREIGIAGAHLISHPRAGGVGRRWRAACELSAVISGCYLASANRRSYDRDLFSGSSWLFSPEAALLAETSVARPFVTTEIDLTVAERAKETYPRDMQRAYFAPSVN</sequence>
<dbReference type="InterPro" id="IPR003010">
    <property type="entry name" value="C-N_Hydrolase"/>
</dbReference>
<keyword evidence="1 3" id="KW-0378">Hydrolase</keyword>
<dbReference type="GO" id="GO:0016811">
    <property type="term" value="F:hydrolase activity, acting on carbon-nitrogen (but not peptide) bonds, in linear amides"/>
    <property type="evidence" value="ECO:0007669"/>
    <property type="project" value="UniProtKB-ARBA"/>
</dbReference>
<feature type="domain" description="CN hydrolase" evidence="2">
    <location>
        <begin position="1"/>
        <end position="236"/>
    </location>
</feature>
<dbReference type="PROSITE" id="PS50263">
    <property type="entry name" value="CN_HYDROLASE"/>
    <property type="match status" value="1"/>
</dbReference>
<dbReference type="EMBL" id="JAAMRR010000032">
    <property type="protein sequence ID" value="NGX93780.1"/>
    <property type="molecule type" value="Genomic_DNA"/>
</dbReference>
<dbReference type="Gene3D" id="3.60.110.10">
    <property type="entry name" value="Carbon-nitrogen hydrolase"/>
    <property type="match status" value="1"/>
</dbReference>
<proteinExistence type="predicted"/>
<dbReference type="CDD" id="cd07197">
    <property type="entry name" value="nitrilase"/>
    <property type="match status" value="1"/>
</dbReference>
<organism evidence="3 4">
    <name type="scientific">Candidatus Afipia apatlaquensis</name>
    <dbReference type="NCBI Taxonomy" id="2712852"/>
    <lineage>
        <taxon>Bacteria</taxon>
        <taxon>Pseudomonadati</taxon>
        <taxon>Pseudomonadota</taxon>
        <taxon>Alphaproteobacteria</taxon>
        <taxon>Hyphomicrobiales</taxon>
        <taxon>Nitrobacteraceae</taxon>
        <taxon>Afipia</taxon>
    </lineage>
</organism>
<comment type="caution">
    <text evidence="3">The sequence shown here is derived from an EMBL/GenBank/DDBJ whole genome shotgun (WGS) entry which is preliminary data.</text>
</comment>
<dbReference type="AlphaFoldDB" id="A0A7C9RD03"/>
<name>A0A7C9RD03_9BRAD</name>
<gene>
    <name evidence="3" type="ORF">G4V63_00570</name>
</gene>
<accession>A0A7C9RD03</accession>
<protein>
    <submittedName>
        <fullName evidence="3">Carbon-nitrogen hydrolase family protein</fullName>
    </submittedName>
</protein>
<dbReference type="InterPro" id="IPR050345">
    <property type="entry name" value="Aliph_Amidase/BUP"/>
</dbReference>
<dbReference type="PANTHER" id="PTHR43674:SF2">
    <property type="entry name" value="BETA-UREIDOPROPIONASE"/>
    <property type="match status" value="1"/>
</dbReference>
<dbReference type="PANTHER" id="PTHR43674">
    <property type="entry name" value="NITRILASE C965.09-RELATED"/>
    <property type="match status" value="1"/>
</dbReference>
<evidence type="ECO:0000259" key="2">
    <source>
        <dbReference type="PROSITE" id="PS50263"/>
    </source>
</evidence>
<evidence type="ECO:0000313" key="4">
    <source>
        <dbReference type="Proteomes" id="UP000480266"/>
    </source>
</evidence>